<feature type="non-terminal residue" evidence="2">
    <location>
        <position position="1"/>
    </location>
</feature>
<evidence type="ECO:0000256" key="1">
    <source>
        <dbReference type="SAM" id="MobiDB-lite"/>
    </source>
</evidence>
<feature type="compositionally biased region" description="Polar residues" evidence="1">
    <location>
        <begin position="172"/>
        <end position="181"/>
    </location>
</feature>
<dbReference type="Proteomes" id="UP000789901">
    <property type="component" value="Unassembled WGS sequence"/>
</dbReference>
<feature type="region of interest" description="Disordered" evidence="1">
    <location>
        <begin position="165"/>
        <end position="189"/>
    </location>
</feature>
<name>A0ABN7WIP5_GIGMA</name>
<protein>
    <submittedName>
        <fullName evidence="2">22143_t:CDS:1</fullName>
    </submittedName>
</protein>
<gene>
    <name evidence="2" type="ORF">GMARGA_LOCUS30680</name>
</gene>
<evidence type="ECO:0000313" key="2">
    <source>
        <dbReference type="EMBL" id="CAG8831486.1"/>
    </source>
</evidence>
<evidence type="ECO:0000313" key="3">
    <source>
        <dbReference type="Proteomes" id="UP000789901"/>
    </source>
</evidence>
<accession>A0ABN7WIP5</accession>
<proteinExistence type="predicted"/>
<dbReference type="EMBL" id="CAJVQB010043857">
    <property type="protein sequence ID" value="CAG8831486.1"/>
    <property type="molecule type" value="Genomic_DNA"/>
</dbReference>
<feature type="region of interest" description="Disordered" evidence="1">
    <location>
        <begin position="28"/>
        <end position="57"/>
    </location>
</feature>
<reference evidence="2 3" key="1">
    <citation type="submission" date="2021-06" db="EMBL/GenBank/DDBJ databases">
        <authorList>
            <person name="Kallberg Y."/>
            <person name="Tangrot J."/>
            <person name="Rosling A."/>
        </authorList>
    </citation>
    <scope>NUCLEOTIDE SEQUENCE [LARGE SCALE GENOMIC DNA]</scope>
    <source>
        <strain evidence="2 3">120-4 pot B 10/14</strain>
    </source>
</reference>
<comment type="caution">
    <text evidence="2">The sequence shown here is derived from an EMBL/GenBank/DDBJ whole genome shotgun (WGS) entry which is preliminary data.</text>
</comment>
<keyword evidence="3" id="KW-1185">Reference proteome</keyword>
<organism evidence="2 3">
    <name type="scientific">Gigaspora margarita</name>
    <dbReference type="NCBI Taxonomy" id="4874"/>
    <lineage>
        <taxon>Eukaryota</taxon>
        <taxon>Fungi</taxon>
        <taxon>Fungi incertae sedis</taxon>
        <taxon>Mucoromycota</taxon>
        <taxon>Glomeromycotina</taxon>
        <taxon>Glomeromycetes</taxon>
        <taxon>Diversisporales</taxon>
        <taxon>Gigasporaceae</taxon>
        <taxon>Gigaspora</taxon>
    </lineage>
</organism>
<sequence>PVVEIVNMDIDQGQQPSKLPKIVDTTLPNTTHSTHLPLKEKHSAESGHIAKTPKNSQLTLSTKQASINHQHLQSPNLSPIRFSPNNLYVEKEPTNDLHAENIFSHNQDMEYQITKDSIDKGVDTSSPIIKKTSSHTIVLGEDCFIDIDDAVFLNSRSNHYNIQQHDSDAHMETQSNVTVNKDPQPKASL</sequence>